<evidence type="ECO:0000256" key="3">
    <source>
        <dbReference type="SAM" id="SignalP"/>
    </source>
</evidence>
<keyword evidence="1 3" id="KW-0732">Signal</keyword>
<organism evidence="5 6">
    <name type="scientific">Heyndrickxia vini</name>
    <dbReference type="NCBI Taxonomy" id="1476025"/>
    <lineage>
        <taxon>Bacteria</taxon>
        <taxon>Bacillati</taxon>
        <taxon>Bacillota</taxon>
        <taxon>Bacilli</taxon>
        <taxon>Bacillales</taxon>
        <taxon>Bacillaceae</taxon>
        <taxon>Heyndrickxia</taxon>
    </lineage>
</organism>
<evidence type="ECO:0000313" key="6">
    <source>
        <dbReference type="Proteomes" id="UP000595691"/>
    </source>
</evidence>
<dbReference type="InterPro" id="IPR029050">
    <property type="entry name" value="Immunoprotect_excell_Ig-like"/>
</dbReference>
<feature type="signal peptide" evidence="3">
    <location>
        <begin position="1"/>
        <end position="25"/>
    </location>
</feature>
<feature type="compositionally biased region" description="Basic and acidic residues" evidence="2">
    <location>
        <begin position="51"/>
        <end position="65"/>
    </location>
</feature>
<gene>
    <name evidence="5" type="ORF">I5776_05725</name>
</gene>
<feature type="compositionally biased region" description="Basic and acidic residues" evidence="2">
    <location>
        <begin position="74"/>
        <end position="83"/>
    </location>
</feature>
<dbReference type="PROSITE" id="PS51257">
    <property type="entry name" value="PROKAR_LIPOPROTEIN"/>
    <property type="match status" value="1"/>
</dbReference>
<dbReference type="Gene3D" id="2.60.40.1240">
    <property type="match status" value="1"/>
</dbReference>
<feature type="domain" description="DUF4352" evidence="4">
    <location>
        <begin position="91"/>
        <end position="195"/>
    </location>
</feature>
<feature type="region of interest" description="Disordered" evidence="2">
    <location>
        <begin position="26"/>
        <end position="83"/>
    </location>
</feature>
<name>A0ABX7E4C8_9BACI</name>
<dbReference type="Proteomes" id="UP000595691">
    <property type="component" value="Chromosome"/>
</dbReference>
<protein>
    <submittedName>
        <fullName evidence="5">DUF4352 domain-containing protein</fullName>
    </submittedName>
</protein>
<proteinExistence type="predicted"/>
<evidence type="ECO:0000256" key="2">
    <source>
        <dbReference type="SAM" id="MobiDB-lite"/>
    </source>
</evidence>
<evidence type="ECO:0000259" key="4">
    <source>
        <dbReference type="Pfam" id="PF11611"/>
    </source>
</evidence>
<sequence>MRKLMCFIGTIIVCFSILTACQSTDDNKKASAKNNDKTSQIKVNDTNKQSTDNEQKSKSDLEGKNGESVPSSGDFKDQTDLKLGDTGQVESTVGKYEITIHSVKMIDEIDGQSPSLDHFFVVEVTVKNIGNKPIDAIEPIKTLELTSNPDGGGNGDDSSFYKSINALTGVIEPGKSVSGEAVFQEMDAKTYYLRTNVGLIAAKAVKNKTTWTFEKSEAK</sequence>
<keyword evidence="6" id="KW-1185">Reference proteome</keyword>
<dbReference type="InterPro" id="IPR029051">
    <property type="entry name" value="DUF4352"/>
</dbReference>
<dbReference type="RefSeq" id="WP_202779375.1">
    <property type="nucleotide sequence ID" value="NZ_CP065425.1"/>
</dbReference>
<dbReference type="EMBL" id="CP065425">
    <property type="protein sequence ID" value="QQZ10431.1"/>
    <property type="molecule type" value="Genomic_DNA"/>
</dbReference>
<feature type="compositionally biased region" description="Polar residues" evidence="2">
    <location>
        <begin position="40"/>
        <end position="50"/>
    </location>
</feature>
<feature type="chain" id="PRO_5045619547" evidence="3">
    <location>
        <begin position="26"/>
        <end position="219"/>
    </location>
</feature>
<accession>A0ABX7E4C8</accession>
<evidence type="ECO:0000256" key="1">
    <source>
        <dbReference type="ARBA" id="ARBA00022729"/>
    </source>
</evidence>
<dbReference type="Pfam" id="PF11611">
    <property type="entry name" value="DUF4352"/>
    <property type="match status" value="1"/>
</dbReference>
<reference evidence="5 6" key="1">
    <citation type="submission" date="2020-11" db="EMBL/GenBank/DDBJ databases">
        <title>Taxonomic evaluation of the Bacillus sporothermodurans group of bacteria based on whole genome sequences.</title>
        <authorList>
            <person name="Fiedler G."/>
            <person name="Herbstmann A.-D."/>
            <person name="Doll E."/>
            <person name="Wenning M."/>
            <person name="Brinks E."/>
            <person name="Kabisch J."/>
            <person name="Breitenwieser F."/>
            <person name="Lappann M."/>
            <person name="Boehnlein C."/>
            <person name="Franz C."/>
        </authorList>
    </citation>
    <scope>NUCLEOTIDE SEQUENCE [LARGE SCALE GENOMIC DNA]</scope>
    <source>
        <strain evidence="5 6">JCM 19841</strain>
    </source>
</reference>
<evidence type="ECO:0000313" key="5">
    <source>
        <dbReference type="EMBL" id="QQZ10431.1"/>
    </source>
</evidence>